<dbReference type="InterPro" id="IPR007627">
    <property type="entry name" value="RNA_pol_sigma70_r2"/>
</dbReference>
<keyword evidence="5" id="KW-0804">Transcription</keyword>
<dbReference type="SUPFAM" id="SSF88659">
    <property type="entry name" value="Sigma3 and sigma4 domains of RNA polymerase sigma factors"/>
    <property type="match status" value="1"/>
</dbReference>
<comment type="caution">
    <text evidence="8">The sequence shown here is derived from an EMBL/GenBank/DDBJ whole genome shotgun (WGS) entry which is preliminary data.</text>
</comment>
<dbReference type="PANTHER" id="PTHR43133:SF8">
    <property type="entry name" value="RNA POLYMERASE SIGMA FACTOR HI_1459-RELATED"/>
    <property type="match status" value="1"/>
</dbReference>
<proteinExistence type="inferred from homology"/>
<dbReference type="InterPro" id="IPR036388">
    <property type="entry name" value="WH-like_DNA-bd_sf"/>
</dbReference>
<accession>C0E1K5</accession>
<feature type="domain" description="RNA polymerase sigma factor 70 region 4 type 2" evidence="7">
    <location>
        <begin position="176"/>
        <end position="214"/>
    </location>
</feature>
<dbReference type="Pfam" id="PF04542">
    <property type="entry name" value="Sigma70_r2"/>
    <property type="match status" value="1"/>
</dbReference>
<dbReference type="Gene3D" id="1.10.10.10">
    <property type="entry name" value="Winged helix-like DNA-binding domain superfamily/Winged helix DNA-binding domain"/>
    <property type="match status" value="1"/>
</dbReference>
<evidence type="ECO:0000256" key="1">
    <source>
        <dbReference type="ARBA" id="ARBA00010641"/>
    </source>
</evidence>
<dbReference type="InterPro" id="IPR014284">
    <property type="entry name" value="RNA_pol_sigma-70_dom"/>
</dbReference>
<keyword evidence="3" id="KW-0731">Sigma factor</keyword>
<dbReference type="GO" id="GO:0016987">
    <property type="term" value="F:sigma factor activity"/>
    <property type="evidence" value="ECO:0007669"/>
    <property type="project" value="UniProtKB-KW"/>
</dbReference>
<evidence type="ECO:0000256" key="4">
    <source>
        <dbReference type="ARBA" id="ARBA00023125"/>
    </source>
</evidence>
<dbReference type="Gene3D" id="1.10.1740.10">
    <property type="match status" value="1"/>
</dbReference>
<dbReference type="InterPro" id="IPR039425">
    <property type="entry name" value="RNA_pol_sigma-70-like"/>
</dbReference>
<keyword evidence="2" id="KW-0805">Transcription regulation</keyword>
<dbReference type="InterPro" id="IPR013325">
    <property type="entry name" value="RNA_pol_sigma_r2"/>
</dbReference>
<comment type="similarity">
    <text evidence="1">Belongs to the sigma-70 factor family. ECF subfamily.</text>
</comment>
<evidence type="ECO:0000256" key="2">
    <source>
        <dbReference type="ARBA" id="ARBA00023015"/>
    </source>
</evidence>
<dbReference type="InterPro" id="IPR013324">
    <property type="entry name" value="RNA_pol_sigma_r3/r4-like"/>
</dbReference>
<sequence length="222" mass="25182">MQHLCNQEVNMNTREDERHLIAQLAGKSLYHRLNHLPKSLTELSDSELVTAYLDGNTAAFTVIISRYYRLMLWVAHKYTDRIIDAEDLLQDALLRAAKGLHMYRGECSLGAWLHRLVANAGYDYLQKEPTAHPAALDDDNQRRTIEGMLAHNPVDMEITALEIRRAINYLTGISAELGEVFILMDLKGYNQHEAARITGVSGSTVKTRRFQARTYLRDALAA</sequence>
<name>C0E1K5_9CORY</name>
<protein>
    <submittedName>
        <fullName evidence="8">Sigma-70 region 2</fullName>
    </submittedName>
</protein>
<dbReference type="NCBIfam" id="TIGR02937">
    <property type="entry name" value="sigma70-ECF"/>
    <property type="match status" value="1"/>
</dbReference>
<keyword evidence="4" id="KW-0238">DNA-binding</keyword>
<evidence type="ECO:0000259" key="6">
    <source>
        <dbReference type="Pfam" id="PF04542"/>
    </source>
</evidence>
<gene>
    <name evidence="8" type="ORF">CORMATOL_00856</name>
</gene>
<dbReference type="HOGENOM" id="CLU_047691_3_0_11"/>
<organism evidence="8 9">
    <name type="scientific">Corynebacterium matruchotii ATCC 33806</name>
    <dbReference type="NCBI Taxonomy" id="566549"/>
    <lineage>
        <taxon>Bacteria</taxon>
        <taxon>Bacillati</taxon>
        <taxon>Actinomycetota</taxon>
        <taxon>Actinomycetes</taxon>
        <taxon>Mycobacteriales</taxon>
        <taxon>Corynebacteriaceae</taxon>
        <taxon>Corynebacterium</taxon>
    </lineage>
</organism>
<evidence type="ECO:0000313" key="9">
    <source>
        <dbReference type="Proteomes" id="UP000006247"/>
    </source>
</evidence>
<reference evidence="8 9" key="1">
    <citation type="submission" date="2009-01" db="EMBL/GenBank/DDBJ databases">
        <authorList>
            <person name="Fulton L."/>
            <person name="Clifton S."/>
            <person name="Chinwalla A.T."/>
            <person name="Mitreva M."/>
            <person name="Sodergren E."/>
            <person name="Weinstock G."/>
            <person name="Clifton S."/>
            <person name="Dooling D.J."/>
            <person name="Fulton B."/>
            <person name="Minx P."/>
            <person name="Pepin K.H."/>
            <person name="Johnson M."/>
            <person name="Bhonagiri V."/>
            <person name="Nash W.E."/>
            <person name="Mardis E.R."/>
            <person name="Wilson R.K."/>
        </authorList>
    </citation>
    <scope>NUCLEOTIDE SEQUENCE [LARGE SCALE GENOMIC DNA]</scope>
    <source>
        <strain evidence="8 9">ATCC 33806</strain>
    </source>
</reference>
<evidence type="ECO:0000313" key="8">
    <source>
        <dbReference type="EMBL" id="EEG27539.1"/>
    </source>
</evidence>
<evidence type="ECO:0000256" key="5">
    <source>
        <dbReference type="ARBA" id="ARBA00023163"/>
    </source>
</evidence>
<dbReference type="EMBL" id="ACEB01000013">
    <property type="protein sequence ID" value="EEG27539.1"/>
    <property type="molecule type" value="Genomic_DNA"/>
</dbReference>
<dbReference type="GO" id="GO:0003677">
    <property type="term" value="F:DNA binding"/>
    <property type="evidence" value="ECO:0007669"/>
    <property type="project" value="UniProtKB-KW"/>
</dbReference>
<dbReference type="Proteomes" id="UP000006247">
    <property type="component" value="Unassembled WGS sequence"/>
</dbReference>
<dbReference type="InterPro" id="IPR013249">
    <property type="entry name" value="RNA_pol_sigma70_r4_t2"/>
</dbReference>
<feature type="domain" description="RNA polymerase sigma-70 region 2" evidence="6">
    <location>
        <begin position="64"/>
        <end position="127"/>
    </location>
</feature>
<dbReference type="Pfam" id="PF08281">
    <property type="entry name" value="Sigma70_r4_2"/>
    <property type="match status" value="1"/>
</dbReference>
<evidence type="ECO:0000256" key="3">
    <source>
        <dbReference type="ARBA" id="ARBA00023082"/>
    </source>
</evidence>
<dbReference type="GO" id="GO:0006352">
    <property type="term" value="P:DNA-templated transcription initiation"/>
    <property type="evidence" value="ECO:0007669"/>
    <property type="project" value="InterPro"/>
</dbReference>
<dbReference type="SUPFAM" id="SSF88946">
    <property type="entry name" value="Sigma2 domain of RNA polymerase sigma factors"/>
    <property type="match status" value="1"/>
</dbReference>
<evidence type="ECO:0000259" key="7">
    <source>
        <dbReference type="Pfam" id="PF08281"/>
    </source>
</evidence>
<dbReference type="PANTHER" id="PTHR43133">
    <property type="entry name" value="RNA POLYMERASE ECF-TYPE SIGMA FACTO"/>
    <property type="match status" value="1"/>
</dbReference>
<dbReference type="AlphaFoldDB" id="C0E1K5"/>